<name>A0A8B7NVL3_HYAAZ</name>
<sequence length="202" mass="22319">MRPWKRTALLLALLLSFSRSHAQWTSTLTNQAILSPVQSIVPVVSECDCKALCSEDNSCMAISYDAVGDTCTISEGTQSSLRTQNQLETVTYTKFSYTPPAPILFMSAQITSNFSRTLLTEMCAAENGFPFIIRTVDQREEAKHLVWTTGYRITLNEITPYLDGGLVYGTAKGWADALRTFSNGSLAPHGLLAWHDQVLLCL</sequence>
<evidence type="ECO:0000313" key="3">
    <source>
        <dbReference type="Proteomes" id="UP000694843"/>
    </source>
</evidence>
<dbReference type="Pfam" id="PF00024">
    <property type="entry name" value="PAN_1"/>
    <property type="match status" value="1"/>
</dbReference>
<dbReference type="InterPro" id="IPR010255">
    <property type="entry name" value="Haem_peroxidase_sf"/>
</dbReference>
<dbReference type="SMART" id="SM00473">
    <property type="entry name" value="PAN_AP"/>
    <property type="match status" value="1"/>
</dbReference>
<dbReference type="GO" id="GO:0004601">
    <property type="term" value="F:peroxidase activity"/>
    <property type="evidence" value="ECO:0007669"/>
    <property type="project" value="InterPro"/>
</dbReference>
<organism evidence="3 4">
    <name type="scientific">Hyalella azteca</name>
    <name type="common">Amphipod</name>
    <dbReference type="NCBI Taxonomy" id="294128"/>
    <lineage>
        <taxon>Eukaryota</taxon>
        <taxon>Metazoa</taxon>
        <taxon>Ecdysozoa</taxon>
        <taxon>Arthropoda</taxon>
        <taxon>Crustacea</taxon>
        <taxon>Multicrustacea</taxon>
        <taxon>Malacostraca</taxon>
        <taxon>Eumalacostraca</taxon>
        <taxon>Peracarida</taxon>
        <taxon>Amphipoda</taxon>
        <taxon>Senticaudata</taxon>
        <taxon>Talitrida</taxon>
        <taxon>Talitroidea</taxon>
        <taxon>Hyalellidae</taxon>
        <taxon>Hyalella</taxon>
    </lineage>
</organism>
<dbReference type="Gene3D" id="3.50.4.10">
    <property type="entry name" value="Hepatocyte Growth Factor"/>
    <property type="match status" value="1"/>
</dbReference>
<dbReference type="InterPro" id="IPR003609">
    <property type="entry name" value="Pan_app"/>
</dbReference>
<dbReference type="Proteomes" id="UP000694843">
    <property type="component" value="Unplaced"/>
</dbReference>
<dbReference type="SUPFAM" id="SSF48113">
    <property type="entry name" value="Heme-dependent peroxidases"/>
    <property type="match status" value="1"/>
</dbReference>
<dbReference type="KEGG" id="hazt:108674361"/>
<feature type="signal peptide" evidence="1">
    <location>
        <begin position="1"/>
        <end position="22"/>
    </location>
</feature>
<dbReference type="OrthoDB" id="6398817at2759"/>
<proteinExistence type="predicted"/>
<protein>
    <submittedName>
        <fullName evidence="4">Uncharacterized protein LOC108674361</fullName>
    </submittedName>
</protein>
<dbReference type="Gene3D" id="1.10.640.10">
    <property type="entry name" value="Haem peroxidase domain superfamily, animal type"/>
    <property type="match status" value="1"/>
</dbReference>
<dbReference type="GO" id="GO:0006979">
    <property type="term" value="P:response to oxidative stress"/>
    <property type="evidence" value="ECO:0007669"/>
    <property type="project" value="InterPro"/>
</dbReference>
<accession>A0A8B7NVL3</accession>
<reference evidence="4" key="1">
    <citation type="submission" date="2025-08" db="UniProtKB">
        <authorList>
            <consortium name="RefSeq"/>
        </authorList>
    </citation>
    <scope>IDENTIFICATION</scope>
    <source>
        <tissue evidence="4">Whole organism</tissue>
    </source>
</reference>
<dbReference type="InterPro" id="IPR019791">
    <property type="entry name" value="Haem_peroxidase_animal"/>
</dbReference>
<evidence type="ECO:0000313" key="4">
    <source>
        <dbReference type="RefSeq" id="XP_018017793.1"/>
    </source>
</evidence>
<dbReference type="GeneID" id="108674361"/>
<keyword evidence="1" id="KW-0732">Signal</keyword>
<dbReference type="AlphaFoldDB" id="A0A8B7NVL3"/>
<evidence type="ECO:0000256" key="1">
    <source>
        <dbReference type="SAM" id="SignalP"/>
    </source>
</evidence>
<dbReference type="InterPro" id="IPR037120">
    <property type="entry name" value="Haem_peroxidase_sf_animal"/>
</dbReference>
<evidence type="ECO:0000259" key="2">
    <source>
        <dbReference type="SMART" id="SM00473"/>
    </source>
</evidence>
<dbReference type="GO" id="GO:0020037">
    <property type="term" value="F:heme binding"/>
    <property type="evidence" value="ECO:0007669"/>
    <property type="project" value="InterPro"/>
</dbReference>
<keyword evidence="3" id="KW-1185">Reference proteome</keyword>
<dbReference type="RefSeq" id="XP_018017793.1">
    <property type="nucleotide sequence ID" value="XM_018162304.2"/>
</dbReference>
<feature type="domain" description="Apple" evidence="2">
    <location>
        <begin position="21"/>
        <end position="98"/>
    </location>
</feature>
<gene>
    <name evidence="4" type="primary">LOC108674361</name>
</gene>
<feature type="chain" id="PRO_5034419313" evidence="1">
    <location>
        <begin position="23"/>
        <end position="202"/>
    </location>
</feature>
<dbReference type="Pfam" id="PF03098">
    <property type="entry name" value="An_peroxidase"/>
    <property type="match status" value="1"/>
</dbReference>